<dbReference type="EMBL" id="QEOB01000012">
    <property type="protein sequence ID" value="PVX79937.1"/>
    <property type="molecule type" value="Genomic_DNA"/>
</dbReference>
<dbReference type="Pfam" id="PF21118">
    <property type="entry name" value="DosC_2nd"/>
    <property type="match status" value="1"/>
</dbReference>
<evidence type="ECO:0000313" key="7">
    <source>
        <dbReference type="Proteomes" id="UP000245712"/>
    </source>
</evidence>
<sequence length="408" mass="45465">MMADSAAEFFLSNELVHSRLHDAMQGWLVDVFSAAVSGEYQAAVRRQQEIGEIHARIGIPAYLVMRGSRRLDVDIFERLAGISLTDRIACAEYVSEVMGFAIEIMCHSYAISHERNARSAESYRLFAAAQDIGAEKDRQRAALLDWENELMYAIASGEKRNRLPALSKSDFGLWLTHKGVHVFEGSNEVYAIVAQLSTVDEVVLRISHEDDAARRIELLRDIRDQTRTIDFLLNALFEAADHIESGRDALTRLLSRRYLQVVMSREIDFARKNATPLCALTIDADSFKEINDTFGHDAGDAALQQLALSFSQCVRASDYVFRLGGEEFLVVLVDTDLAHAIEIAENLRRRVASHPVATAHGQSFQVTVSIGVAAHDGHPDYLKLLKSSDDALFRAKESGRNRVLVSAT</sequence>
<dbReference type="PANTHER" id="PTHR45138">
    <property type="entry name" value="REGULATORY COMPONENTS OF SENSORY TRANSDUCTION SYSTEM"/>
    <property type="match status" value="1"/>
</dbReference>
<evidence type="ECO:0000313" key="6">
    <source>
        <dbReference type="EMBL" id="PVX79937.1"/>
    </source>
</evidence>
<keyword evidence="7" id="KW-1185">Reference proteome</keyword>
<comment type="caution">
    <text evidence="6">The sequence shown here is derived from an EMBL/GenBank/DDBJ whole genome shotgun (WGS) entry which is preliminary data.</text>
</comment>
<dbReference type="InterPro" id="IPR043128">
    <property type="entry name" value="Rev_trsase/Diguanyl_cyclase"/>
</dbReference>
<name>A0ABX5KHL4_9BURK</name>
<dbReference type="InterPro" id="IPR050469">
    <property type="entry name" value="Diguanylate_Cyclase"/>
</dbReference>
<gene>
    <name evidence="6" type="ORF">C7402_112124</name>
</gene>
<dbReference type="Pfam" id="PF11563">
    <property type="entry name" value="Protoglobin"/>
    <property type="match status" value="1"/>
</dbReference>
<proteinExistence type="predicted"/>
<evidence type="ECO:0000256" key="4">
    <source>
        <dbReference type="ARBA" id="ARBA00034247"/>
    </source>
</evidence>
<evidence type="ECO:0000256" key="1">
    <source>
        <dbReference type="ARBA" id="ARBA00012528"/>
    </source>
</evidence>
<evidence type="ECO:0000256" key="3">
    <source>
        <dbReference type="ARBA" id="ARBA00029839"/>
    </source>
</evidence>
<dbReference type="Pfam" id="PF00990">
    <property type="entry name" value="GGDEF"/>
    <property type="match status" value="1"/>
</dbReference>
<dbReference type="Gene3D" id="3.30.70.270">
    <property type="match status" value="1"/>
</dbReference>
<dbReference type="InterPro" id="IPR048442">
    <property type="entry name" value="DosC_2nd"/>
</dbReference>
<protein>
    <recommendedName>
        <fullName evidence="2">Diguanylate cyclase DosC</fullName>
        <ecNumber evidence="1">2.7.7.65</ecNumber>
    </recommendedName>
    <alternativeName>
        <fullName evidence="3">Direct oxygen-sensing cyclase</fullName>
    </alternativeName>
</protein>
<dbReference type="CDD" id="cd01949">
    <property type="entry name" value="GGDEF"/>
    <property type="match status" value="1"/>
</dbReference>
<comment type="catalytic activity">
    <reaction evidence="4">
        <text>2 GTP = 3',3'-c-di-GMP + 2 diphosphate</text>
        <dbReference type="Rhea" id="RHEA:24898"/>
        <dbReference type="ChEBI" id="CHEBI:33019"/>
        <dbReference type="ChEBI" id="CHEBI:37565"/>
        <dbReference type="ChEBI" id="CHEBI:58805"/>
        <dbReference type="EC" id="2.7.7.65"/>
    </reaction>
</comment>
<dbReference type="SUPFAM" id="SSF46458">
    <property type="entry name" value="Globin-like"/>
    <property type="match status" value="1"/>
</dbReference>
<reference evidence="6 7" key="1">
    <citation type="submission" date="2018-05" db="EMBL/GenBank/DDBJ databases">
        <title>Genomic Encyclopedia of Type Strains, Phase IV (KMG-V): Genome sequencing to study the core and pangenomes of soil and plant-associated prokaryotes.</title>
        <authorList>
            <person name="Whitman W."/>
        </authorList>
    </citation>
    <scope>NUCLEOTIDE SEQUENCE [LARGE SCALE GENOMIC DNA]</scope>
    <source>
        <strain evidence="6 7">SCZa-39</strain>
    </source>
</reference>
<dbReference type="InterPro" id="IPR009050">
    <property type="entry name" value="Globin-like_sf"/>
</dbReference>
<feature type="domain" description="GGDEF" evidence="5">
    <location>
        <begin position="275"/>
        <end position="408"/>
    </location>
</feature>
<dbReference type="Proteomes" id="UP000245712">
    <property type="component" value="Unassembled WGS sequence"/>
</dbReference>
<dbReference type="InterPro" id="IPR000160">
    <property type="entry name" value="GGDEF_dom"/>
</dbReference>
<evidence type="ECO:0000259" key="5">
    <source>
        <dbReference type="PROSITE" id="PS50887"/>
    </source>
</evidence>
<dbReference type="EC" id="2.7.7.65" evidence="1"/>
<accession>A0ABX5KHL4</accession>
<dbReference type="Gene3D" id="1.10.490.10">
    <property type="entry name" value="Globins"/>
    <property type="match status" value="1"/>
</dbReference>
<dbReference type="InterPro" id="IPR012292">
    <property type="entry name" value="Globin/Proto"/>
</dbReference>
<dbReference type="SUPFAM" id="SSF55073">
    <property type="entry name" value="Nucleotide cyclase"/>
    <property type="match status" value="1"/>
</dbReference>
<dbReference type="InterPro" id="IPR029787">
    <property type="entry name" value="Nucleotide_cyclase"/>
</dbReference>
<evidence type="ECO:0000256" key="2">
    <source>
        <dbReference type="ARBA" id="ARBA00015125"/>
    </source>
</evidence>
<dbReference type="InterPro" id="IPR044398">
    <property type="entry name" value="Globin-sensor_dom"/>
</dbReference>
<dbReference type="NCBIfam" id="TIGR00254">
    <property type="entry name" value="GGDEF"/>
    <property type="match status" value="1"/>
</dbReference>
<dbReference type="PROSITE" id="PS50887">
    <property type="entry name" value="GGDEF"/>
    <property type="match status" value="1"/>
</dbReference>
<dbReference type="PANTHER" id="PTHR45138:SF9">
    <property type="entry name" value="DIGUANYLATE CYCLASE DGCM-RELATED"/>
    <property type="match status" value="1"/>
</dbReference>
<dbReference type="SMART" id="SM00267">
    <property type="entry name" value="GGDEF"/>
    <property type="match status" value="1"/>
</dbReference>
<organism evidence="6 7">
    <name type="scientific">Paraburkholderia unamae</name>
    <dbReference type="NCBI Taxonomy" id="219649"/>
    <lineage>
        <taxon>Bacteria</taxon>
        <taxon>Pseudomonadati</taxon>
        <taxon>Pseudomonadota</taxon>
        <taxon>Betaproteobacteria</taxon>
        <taxon>Burkholderiales</taxon>
        <taxon>Burkholderiaceae</taxon>
        <taxon>Paraburkholderia</taxon>
    </lineage>
</organism>